<name>A0A928V046_9GAMM</name>
<dbReference type="Pfam" id="PF01832">
    <property type="entry name" value="Glucosaminidase"/>
    <property type="match status" value="1"/>
</dbReference>
<feature type="domain" description="Mannosyl-glycoprotein endo-beta-N-acetylglucosamidase-like" evidence="3">
    <location>
        <begin position="110"/>
        <end position="251"/>
    </location>
</feature>
<organism evidence="4 5">
    <name type="scientific">Cellvibrio polysaccharolyticus</name>
    <dbReference type="NCBI Taxonomy" id="2082724"/>
    <lineage>
        <taxon>Bacteria</taxon>
        <taxon>Pseudomonadati</taxon>
        <taxon>Pseudomonadota</taxon>
        <taxon>Gammaproteobacteria</taxon>
        <taxon>Cellvibrionales</taxon>
        <taxon>Cellvibrionaceae</taxon>
        <taxon>Cellvibrio</taxon>
    </lineage>
</organism>
<evidence type="ECO:0000313" key="4">
    <source>
        <dbReference type="EMBL" id="MBE8716273.1"/>
    </source>
</evidence>
<dbReference type="Gene3D" id="1.10.530.10">
    <property type="match status" value="1"/>
</dbReference>
<dbReference type="RefSeq" id="WP_193907215.1">
    <property type="nucleotide sequence ID" value="NZ_PRDL01000001.1"/>
</dbReference>
<dbReference type="PANTHER" id="PTHR40572:SF1">
    <property type="entry name" value="PROTEIN BAX"/>
    <property type="match status" value="1"/>
</dbReference>
<keyword evidence="2" id="KW-1133">Transmembrane helix</keyword>
<accession>A0A928V046</accession>
<evidence type="ECO:0000256" key="2">
    <source>
        <dbReference type="SAM" id="Phobius"/>
    </source>
</evidence>
<reference evidence="4" key="1">
    <citation type="submission" date="2018-07" db="EMBL/GenBank/DDBJ databases">
        <title>Genome assembly of strain Ka43.</title>
        <authorList>
            <person name="Kukolya J."/>
            <person name="Nagy I."/>
            <person name="Horvath B."/>
            <person name="Toth A."/>
        </authorList>
    </citation>
    <scope>NUCLEOTIDE SEQUENCE</scope>
    <source>
        <strain evidence="4">KB43</strain>
    </source>
</reference>
<proteinExistence type="predicted"/>
<dbReference type="SMART" id="SM00047">
    <property type="entry name" value="LYZ2"/>
    <property type="match status" value="1"/>
</dbReference>
<dbReference type="EMBL" id="PRDL01000001">
    <property type="protein sequence ID" value="MBE8716273.1"/>
    <property type="molecule type" value="Genomic_DNA"/>
</dbReference>
<gene>
    <name evidence="4" type="ORF">C4F51_03625</name>
</gene>
<dbReference type="InterPro" id="IPR002901">
    <property type="entry name" value="MGlyc_endo_b_GlcNAc-like_dom"/>
</dbReference>
<feature type="transmembrane region" description="Helical" evidence="2">
    <location>
        <begin position="6"/>
        <end position="28"/>
    </location>
</feature>
<dbReference type="InterPro" id="IPR053195">
    <property type="entry name" value="Bax-like"/>
</dbReference>
<comment type="caution">
    <text evidence="4">The sequence shown here is derived from an EMBL/GenBank/DDBJ whole genome shotgun (WGS) entry which is preliminary data.</text>
</comment>
<keyword evidence="5" id="KW-1185">Reference proteome</keyword>
<dbReference type="Proteomes" id="UP000652567">
    <property type="component" value="Unassembled WGS sequence"/>
</dbReference>
<feature type="compositionally biased region" description="Low complexity" evidence="1">
    <location>
        <begin position="270"/>
        <end position="281"/>
    </location>
</feature>
<keyword evidence="2" id="KW-0812">Transmembrane</keyword>
<dbReference type="PANTHER" id="PTHR40572">
    <property type="entry name" value="PROTEIN BAX"/>
    <property type="match status" value="1"/>
</dbReference>
<protein>
    <submittedName>
        <fullName evidence="4">Endo-beta-N-acetylglucosaminidase</fullName>
    </submittedName>
</protein>
<dbReference type="AlphaFoldDB" id="A0A928V046"/>
<evidence type="ECO:0000256" key="1">
    <source>
        <dbReference type="SAM" id="MobiDB-lite"/>
    </source>
</evidence>
<dbReference type="GO" id="GO:0004040">
    <property type="term" value="F:amidase activity"/>
    <property type="evidence" value="ECO:0007669"/>
    <property type="project" value="InterPro"/>
</dbReference>
<evidence type="ECO:0000259" key="3">
    <source>
        <dbReference type="SMART" id="SM00047"/>
    </source>
</evidence>
<feature type="region of interest" description="Disordered" evidence="1">
    <location>
        <begin position="270"/>
        <end position="290"/>
    </location>
</feature>
<evidence type="ECO:0000313" key="5">
    <source>
        <dbReference type="Proteomes" id="UP000652567"/>
    </source>
</evidence>
<keyword evidence="2" id="KW-0472">Membrane</keyword>
<sequence length="290" mass="32213">MKTSLFKYLSAGIFTGYAAFCLVIVIALSNYRLPGDDHFGEHLTTSTLLPDFAAIEQTPERKQAFLEMMLPLVEAKNIAIVKSRNSLLKMQTALESEQPLTTKQLSLLQKLRDRYHVTEEDEPDQQKAVAQLLLRADVIPESMVLAQAAVESGWGTSRFAGEAHNLFGQWCYTPGCGLVPARRASNAKHEVQLFENVEGAISAYFRNLNTHRAYQSFRKLRAQLREEGKALSGSQLVTTLGKYSSRGQAYIEELRTVIRANRLEALTQTHAHQPANAAANPRVATAHSGQ</sequence>